<dbReference type="AlphaFoldDB" id="A0A644Z7A2"/>
<evidence type="ECO:0000256" key="1">
    <source>
        <dbReference type="SAM" id="MobiDB-lite"/>
    </source>
</evidence>
<comment type="caution">
    <text evidence="2">The sequence shown here is derived from an EMBL/GenBank/DDBJ whole genome shotgun (WGS) entry which is preliminary data.</text>
</comment>
<dbReference type="EMBL" id="VSSQ01007517">
    <property type="protein sequence ID" value="MPM36158.1"/>
    <property type="molecule type" value="Genomic_DNA"/>
</dbReference>
<proteinExistence type="predicted"/>
<feature type="region of interest" description="Disordered" evidence="1">
    <location>
        <begin position="37"/>
        <end position="120"/>
    </location>
</feature>
<evidence type="ECO:0000313" key="2">
    <source>
        <dbReference type="EMBL" id="MPM36158.1"/>
    </source>
</evidence>
<gene>
    <name evidence="2" type="ORF">SDC9_82753</name>
</gene>
<feature type="region of interest" description="Disordered" evidence="1">
    <location>
        <begin position="419"/>
        <end position="466"/>
    </location>
</feature>
<reference evidence="2" key="1">
    <citation type="submission" date="2019-08" db="EMBL/GenBank/DDBJ databases">
        <authorList>
            <person name="Kucharzyk K."/>
            <person name="Murdoch R.W."/>
            <person name="Higgins S."/>
            <person name="Loffler F."/>
        </authorList>
    </citation>
    <scope>NUCLEOTIDE SEQUENCE</scope>
</reference>
<feature type="compositionally biased region" description="Basic and acidic residues" evidence="1">
    <location>
        <begin position="696"/>
        <end position="719"/>
    </location>
</feature>
<feature type="region of interest" description="Disordered" evidence="1">
    <location>
        <begin position="370"/>
        <end position="401"/>
    </location>
</feature>
<feature type="compositionally biased region" description="Basic and acidic residues" evidence="1">
    <location>
        <begin position="37"/>
        <end position="55"/>
    </location>
</feature>
<feature type="region of interest" description="Disordered" evidence="1">
    <location>
        <begin position="266"/>
        <end position="340"/>
    </location>
</feature>
<organism evidence="2">
    <name type="scientific">bioreactor metagenome</name>
    <dbReference type="NCBI Taxonomy" id="1076179"/>
    <lineage>
        <taxon>unclassified sequences</taxon>
        <taxon>metagenomes</taxon>
        <taxon>ecological metagenomes</taxon>
    </lineage>
</organism>
<name>A0A644Z7A2_9ZZZZ</name>
<protein>
    <submittedName>
        <fullName evidence="2">Uncharacterized protein</fullName>
    </submittedName>
</protein>
<feature type="region of interest" description="Disordered" evidence="1">
    <location>
        <begin position="185"/>
        <end position="210"/>
    </location>
</feature>
<accession>A0A644Z7A2</accession>
<feature type="compositionally biased region" description="Basic and acidic residues" evidence="1">
    <location>
        <begin position="589"/>
        <end position="600"/>
    </location>
</feature>
<feature type="compositionally biased region" description="Basic and acidic residues" evidence="1">
    <location>
        <begin position="321"/>
        <end position="340"/>
    </location>
</feature>
<feature type="compositionally biased region" description="Basic and acidic residues" evidence="1">
    <location>
        <begin position="374"/>
        <end position="392"/>
    </location>
</feature>
<feature type="region of interest" description="Disordered" evidence="1">
    <location>
        <begin position="544"/>
        <end position="719"/>
    </location>
</feature>
<sequence>MGVEPLRQRLDVVEDVGLPGRRAQVLRVDAVTEEADVLRDRAGEQPGVLRDERDPFAPPSPVDVLERHAGRPQGAVRRRPQPQQQLGEGRLAGARGPDDAQGLARLEPERDTGQGGPLRGVRVRDVGGLERHHSVGTYGAAGGGGLGVALDHLVDPFEERQEPGDRRRGVGQLLAVAERAQHQQHHRADHRQVAEADQGQCRQAGQHRAVRQRGVDLRLRALQHLGAPLRERRLRGQLVDPVGEGTLGAVRLHLQAEGAELGDGVGEVEAGAGVPGGPAPDRPAHRRQDAADQTEGEQHGGGGQRVDRDAGGQESDQAQRGGDRRGEHRHGLGDPADERGEELLEPAGRLGLLDRPAGVQEGVREPLALLGRHHGGERCREVHGDQAEDDPQHQAAAGDGEGGVHRQVLAVRRADHVLAPDQGHPDAGQQDDEQGLEQRAGEGGEGEQGDPALVRGEQPPHHGPAAALGVRHCVGALVRALVRAAGPAGAATATRLPPAAEQRHAITGPAGVSRWARRGRAGAAARIGPAGGTLEFMGSILPYGTDSTNRRRSPVVRLPWSGARTAPPGSGPLGASEHPVGEQRQPQPRADRHQPEDEQCRGVPQQPGHRRHRGGAQSGGQRRHHALHGAVQIRRDVVVEEADEGHLRHREGRTVQGLGERREPQAAGEPEDQPPDDGGEQGDHQHRPHRQTAFEVRGHREDDDLAEGRQHDQRADQAG</sequence>
<feature type="compositionally biased region" description="Acidic residues" evidence="1">
    <location>
        <begin position="669"/>
        <end position="680"/>
    </location>
</feature>